<feature type="domain" description="Inner membrane protein YgaP-like transmembrane" evidence="1">
    <location>
        <begin position="21"/>
        <end position="83"/>
    </location>
</feature>
<proteinExistence type="predicted"/>
<protein>
    <submittedName>
        <fullName evidence="2">DUF2892 domain-containing protein</fullName>
    </submittedName>
</protein>
<evidence type="ECO:0000313" key="2">
    <source>
        <dbReference type="EMBL" id="MFD2599400.1"/>
    </source>
</evidence>
<dbReference type="InterPro" id="IPR021309">
    <property type="entry name" value="YgaP-like_TM"/>
</dbReference>
<comment type="caution">
    <text evidence="2">The sequence shown here is derived from an EMBL/GenBank/DDBJ whole genome shotgun (WGS) entry which is preliminary data.</text>
</comment>
<sequence>MSILNKTLETLKDKLDTECTTANVGSTERVLSVVAGGFILGVGVKNLFRSPLTSFSGIALGGSLIYRGVTGKCKLTSALNNQEEKPDTTVIEHRYFVK</sequence>
<evidence type="ECO:0000313" key="3">
    <source>
        <dbReference type="Proteomes" id="UP001597393"/>
    </source>
</evidence>
<dbReference type="Gene3D" id="6.10.140.1340">
    <property type="match status" value="1"/>
</dbReference>
<gene>
    <name evidence="2" type="ORF">ACFSQ3_10590</name>
</gene>
<dbReference type="RefSeq" id="WP_380869526.1">
    <property type="nucleotide sequence ID" value="NZ_JBHUMA010000006.1"/>
</dbReference>
<dbReference type="EMBL" id="JBHUMA010000006">
    <property type="protein sequence ID" value="MFD2599400.1"/>
    <property type="molecule type" value="Genomic_DNA"/>
</dbReference>
<evidence type="ECO:0000259" key="1">
    <source>
        <dbReference type="Pfam" id="PF11127"/>
    </source>
</evidence>
<dbReference type="Proteomes" id="UP001597393">
    <property type="component" value="Unassembled WGS sequence"/>
</dbReference>
<reference evidence="3" key="1">
    <citation type="journal article" date="2019" name="Int. J. Syst. Evol. Microbiol.">
        <title>The Global Catalogue of Microorganisms (GCM) 10K type strain sequencing project: providing services to taxonomists for standard genome sequencing and annotation.</title>
        <authorList>
            <consortium name="The Broad Institute Genomics Platform"/>
            <consortium name="The Broad Institute Genome Sequencing Center for Infectious Disease"/>
            <person name="Wu L."/>
            <person name="Ma J."/>
        </authorList>
    </citation>
    <scope>NUCLEOTIDE SEQUENCE [LARGE SCALE GENOMIC DNA]</scope>
    <source>
        <strain evidence="3">KCTC 42248</strain>
    </source>
</reference>
<accession>A0ABW5NLY8</accession>
<organism evidence="2 3">
    <name type="scientific">Sphingobacterium corticis</name>
    <dbReference type="NCBI Taxonomy" id="1812823"/>
    <lineage>
        <taxon>Bacteria</taxon>
        <taxon>Pseudomonadati</taxon>
        <taxon>Bacteroidota</taxon>
        <taxon>Sphingobacteriia</taxon>
        <taxon>Sphingobacteriales</taxon>
        <taxon>Sphingobacteriaceae</taxon>
        <taxon>Sphingobacterium</taxon>
    </lineage>
</organism>
<name>A0ABW5NLY8_9SPHI</name>
<dbReference type="Pfam" id="PF11127">
    <property type="entry name" value="YgaP-like_TM"/>
    <property type="match status" value="1"/>
</dbReference>
<keyword evidence="3" id="KW-1185">Reference proteome</keyword>